<feature type="DNA-binding region" description="H-T-H motif" evidence="2">
    <location>
        <begin position="31"/>
        <end position="50"/>
    </location>
</feature>
<feature type="domain" description="HTH tetR-type" evidence="3">
    <location>
        <begin position="8"/>
        <end position="68"/>
    </location>
</feature>
<dbReference type="AlphaFoldDB" id="A0A7G9GP74"/>
<dbReference type="KEGG" id="ehn:H9Q80_01210"/>
<proteinExistence type="predicted"/>
<dbReference type="Pfam" id="PF00440">
    <property type="entry name" value="TetR_N"/>
    <property type="match status" value="1"/>
</dbReference>
<dbReference type="SUPFAM" id="SSF46689">
    <property type="entry name" value="Homeodomain-like"/>
    <property type="match status" value="1"/>
</dbReference>
<dbReference type="InterPro" id="IPR009057">
    <property type="entry name" value="Homeodomain-like_sf"/>
</dbReference>
<reference evidence="4 5" key="1">
    <citation type="submission" date="2020-08" db="EMBL/GenBank/DDBJ databases">
        <authorList>
            <person name="Liu C."/>
            <person name="Sun Q."/>
        </authorList>
    </citation>
    <scope>NUCLEOTIDE SEQUENCE [LARGE SCALE GENOMIC DNA]</scope>
    <source>
        <strain evidence="4 5">NSJ-61</strain>
    </source>
</reference>
<dbReference type="InterPro" id="IPR023772">
    <property type="entry name" value="DNA-bd_HTH_TetR-type_CS"/>
</dbReference>
<gene>
    <name evidence="4" type="ORF">H9Q80_01210</name>
</gene>
<evidence type="ECO:0000259" key="3">
    <source>
        <dbReference type="PROSITE" id="PS50977"/>
    </source>
</evidence>
<evidence type="ECO:0000313" key="4">
    <source>
        <dbReference type="EMBL" id="QNM12606.1"/>
    </source>
</evidence>
<dbReference type="EMBL" id="CP060636">
    <property type="protein sequence ID" value="QNM12606.1"/>
    <property type="molecule type" value="Genomic_DNA"/>
</dbReference>
<keyword evidence="1 2" id="KW-0238">DNA-binding</keyword>
<dbReference type="PROSITE" id="PS50977">
    <property type="entry name" value="HTH_TETR_2"/>
    <property type="match status" value="1"/>
</dbReference>
<evidence type="ECO:0000256" key="2">
    <source>
        <dbReference type="PROSITE-ProRule" id="PRU00335"/>
    </source>
</evidence>
<keyword evidence="5" id="KW-1185">Reference proteome</keyword>
<dbReference type="Proteomes" id="UP000515856">
    <property type="component" value="Chromosome"/>
</dbReference>
<dbReference type="GO" id="GO:0003677">
    <property type="term" value="F:DNA binding"/>
    <property type="evidence" value="ECO:0007669"/>
    <property type="project" value="UniProtKB-UniRule"/>
</dbReference>
<name>A0A7G9GP74_9FIRM</name>
<dbReference type="PANTHER" id="PTHR43479">
    <property type="entry name" value="ACREF/ENVCD OPERON REPRESSOR-RELATED"/>
    <property type="match status" value="1"/>
</dbReference>
<accession>A0A7G9GP74</accession>
<dbReference type="RefSeq" id="WP_117454251.1">
    <property type="nucleotide sequence ID" value="NZ_CP060636.1"/>
</dbReference>
<dbReference type="PRINTS" id="PR00455">
    <property type="entry name" value="HTHTETR"/>
</dbReference>
<dbReference type="InterPro" id="IPR050624">
    <property type="entry name" value="HTH-type_Tx_Regulator"/>
</dbReference>
<dbReference type="InterPro" id="IPR001647">
    <property type="entry name" value="HTH_TetR"/>
</dbReference>
<protein>
    <submittedName>
        <fullName evidence="4">TetR/AcrR family transcriptional regulator</fullName>
    </submittedName>
</protein>
<evidence type="ECO:0000313" key="5">
    <source>
        <dbReference type="Proteomes" id="UP000515856"/>
    </source>
</evidence>
<organism evidence="4 5">
    <name type="scientific">[Eubacterium] hominis</name>
    <dbReference type="NCBI Taxonomy" id="2764325"/>
    <lineage>
        <taxon>Bacteria</taxon>
        <taxon>Bacillati</taxon>
        <taxon>Bacillota</taxon>
        <taxon>Erysipelotrichia</taxon>
        <taxon>Erysipelotrichales</taxon>
        <taxon>Erysipelotrichaceae</taxon>
        <taxon>Amedibacillus</taxon>
    </lineage>
</organism>
<sequence length="213" mass="24578">MARYAHPERTVENIITTATALFLEKGYEQTSIQDILDALHLSKGGLYHHFESKEAILSAVMEHCSKEYQKQLHDIINSIEAENGKAKLKELLRYLATHAQRYGFEKTTAIEAKNPHFVVNGMRNCMEVDAPLISKFIEEGISDGSIQTSDPDLCAEVFLFLINYWINPIINPDDCDQIKRRLSYLKHMMDRIGFDILDDELMEDIWHAYQKNN</sequence>
<dbReference type="Gene3D" id="1.10.357.10">
    <property type="entry name" value="Tetracycline Repressor, domain 2"/>
    <property type="match status" value="1"/>
</dbReference>
<dbReference type="PROSITE" id="PS01081">
    <property type="entry name" value="HTH_TETR_1"/>
    <property type="match status" value="1"/>
</dbReference>
<evidence type="ECO:0000256" key="1">
    <source>
        <dbReference type="ARBA" id="ARBA00023125"/>
    </source>
</evidence>
<dbReference type="PANTHER" id="PTHR43479:SF11">
    <property type="entry name" value="ACREF_ENVCD OPERON REPRESSOR-RELATED"/>
    <property type="match status" value="1"/>
</dbReference>